<evidence type="ECO:0000256" key="4">
    <source>
        <dbReference type="ARBA" id="ARBA00022679"/>
    </source>
</evidence>
<dbReference type="EMBL" id="WTYU01000001">
    <property type="protein sequence ID" value="MXP14160.1"/>
    <property type="molecule type" value="Genomic_DNA"/>
</dbReference>
<gene>
    <name evidence="9" type="ORF">GRI44_05280</name>
</gene>
<dbReference type="PANTHER" id="PTHR46039">
    <property type="entry name" value="SUCROSE-PHOSPHATE SYNTHASE 3-RELATED"/>
    <property type="match status" value="1"/>
</dbReference>
<keyword evidence="9" id="KW-0378">Hydrolase</keyword>
<dbReference type="PANTHER" id="PTHR46039:SF5">
    <property type="entry name" value="SUCROSE-PHOSPHATE SYNTHASE 3-RELATED"/>
    <property type="match status" value="1"/>
</dbReference>
<proteinExistence type="inferred from homology"/>
<dbReference type="OrthoDB" id="7847955at2"/>
<dbReference type="RefSeq" id="WP_160600354.1">
    <property type="nucleotide sequence ID" value="NZ_WTYU01000001.1"/>
</dbReference>
<sequence>MRVMALALGGCLTAKPAYGLTEDTGGHITYILGAMRALAAREDVTAAEIVTRLIDDPSLGREYAAPMENVGPKLTITRTDSGNRAYLTKDALAADRPNFTSALLAHLRSRDVLPDLIHAHFADAAEVARAVREEFGIPFIYTAHSLAKDKAAACVQGTDALGLRIALERDAMMAADCIIGSSRDECERQIQDYGPIGPGKVQRIRPGIDQAPASSADIAKARTLIAPFLRQPEKPVILAIARPVRKKNLTALVKAYAQNPVLSAKANLVILPGLRQSIEAGEAEQVAVMRELADLIDRHDLHGRVAYPRQHTQDDVRGLYGLARQLRGVFVNPALIEPFGLTILEAAVHGLPVVATCHGGPVDILSEIEHGLLVDPYDTKKIGFAIERLLSNDALWQALSSNAEAQITQMDWQAYAAAFMDLSRKIVSGNPAAPESVTPTQLLVCDIDNTLTGCREAAARFVRYLAARPDMAFGVATGRSLVEAQRILREWNLPEPAVFITSVGSEIYWQTPGGLHYDSAFNDRISGGWDADVIAGCLADYEFLRPQLPIEQRRFKRSFTCGSQGAELASTLLREAGLPCKTIFSHDKLLDVLPQRAGKADAVRHVARALGIPLGAVIVAGDSGNDLEMLESHKAAIVVANAEPAVLALDHKPHVYVARARYADGVIEGLDALARSAGKCAEMRASAMEQAA</sequence>
<dbReference type="InterPro" id="IPR001296">
    <property type="entry name" value="Glyco_trans_1"/>
</dbReference>
<evidence type="ECO:0000259" key="6">
    <source>
        <dbReference type="Pfam" id="PF00534"/>
    </source>
</evidence>
<keyword evidence="3" id="KW-0328">Glycosyltransferase</keyword>
<dbReference type="InterPro" id="IPR044161">
    <property type="entry name" value="SPS"/>
</dbReference>
<dbReference type="Pfam" id="PF00534">
    <property type="entry name" value="Glycos_transf_1"/>
    <property type="match status" value="1"/>
</dbReference>
<dbReference type="AlphaFoldDB" id="A0A6L7GEW3"/>
<dbReference type="Gene3D" id="3.40.50.1000">
    <property type="entry name" value="HAD superfamily/HAD-like"/>
    <property type="match status" value="1"/>
</dbReference>
<dbReference type="Gene3D" id="3.40.50.2000">
    <property type="entry name" value="Glycogen Phosphorylase B"/>
    <property type="match status" value="2"/>
</dbReference>
<evidence type="ECO:0000313" key="10">
    <source>
        <dbReference type="Proteomes" id="UP000473531"/>
    </source>
</evidence>
<comment type="caution">
    <text evidence="9">The sequence shown here is derived from an EMBL/GenBank/DDBJ whole genome shotgun (WGS) entry which is preliminary data.</text>
</comment>
<dbReference type="Gene3D" id="3.90.1070.10">
    <property type="match status" value="1"/>
</dbReference>
<organism evidence="9 10">
    <name type="scientific">Allopontixanthobacter confluentis</name>
    <dbReference type="NCBI Taxonomy" id="1849021"/>
    <lineage>
        <taxon>Bacteria</taxon>
        <taxon>Pseudomonadati</taxon>
        <taxon>Pseudomonadota</taxon>
        <taxon>Alphaproteobacteria</taxon>
        <taxon>Sphingomonadales</taxon>
        <taxon>Erythrobacteraceae</taxon>
        <taxon>Allopontixanthobacter</taxon>
    </lineage>
</organism>
<comment type="similarity">
    <text evidence="1">Belongs to the glycosyltransferase 1 family.</text>
</comment>
<name>A0A6L7GEW3_9SPHN</name>
<evidence type="ECO:0000259" key="7">
    <source>
        <dbReference type="Pfam" id="PF05116"/>
    </source>
</evidence>
<evidence type="ECO:0000256" key="2">
    <source>
        <dbReference type="ARBA" id="ARBA00012536"/>
    </source>
</evidence>
<dbReference type="EC" id="2.4.1.14" evidence="2"/>
<dbReference type="Pfam" id="PF05116">
    <property type="entry name" value="S6PP"/>
    <property type="match status" value="1"/>
</dbReference>
<dbReference type="GO" id="GO:0046524">
    <property type="term" value="F:sucrose-phosphate synthase activity"/>
    <property type="evidence" value="ECO:0007669"/>
    <property type="project" value="UniProtKB-EC"/>
</dbReference>
<dbReference type="NCBIfam" id="TIGR01484">
    <property type="entry name" value="HAD-SF-IIB"/>
    <property type="match status" value="1"/>
</dbReference>
<dbReference type="InterPro" id="IPR036412">
    <property type="entry name" value="HAD-like_sf"/>
</dbReference>
<feature type="domain" description="Sucrose phosphatase-like" evidence="7">
    <location>
        <begin position="440"/>
        <end position="671"/>
    </location>
</feature>
<dbReference type="InterPro" id="IPR006379">
    <property type="entry name" value="HAD-SF_hydro_IIB"/>
</dbReference>
<dbReference type="Proteomes" id="UP000473531">
    <property type="component" value="Unassembled WGS sequence"/>
</dbReference>
<feature type="domain" description="Glycosyltransferase subfamily 4-like N-terminal" evidence="8">
    <location>
        <begin position="25"/>
        <end position="207"/>
    </location>
</feature>
<keyword evidence="4" id="KW-0808">Transferase</keyword>
<dbReference type="InterPro" id="IPR028098">
    <property type="entry name" value="Glyco_trans_4-like_N"/>
</dbReference>
<evidence type="ECO:0000256" key="1">
    <source>
        <dbReference type="ARBA" id="ARBA00006530"/>
    </source>
</evidence>
<feature type="domain" description="Glycosyl transferase family 1" evidence="6">
    <location>
        <begin position="229"/>
        <end position="404"/>
    </location>
</feature>
<protein>
    <recommendedName>
        <fullName evidence="2">sucrose-phosphate synthase</fullName>
        <ecNumber evidence="2">2.4.1.14</ecNumber>
    </recommendedName>
</protein>
<keyword evidence="10" id="KW-1185">Reference proteome</keyword>
<dbReference type="Pfam" id="PF13579">
    <property type="entry name" value="Glyco_trans_4_4"/>
    <property type="match status" value="1"/>
</dbReference>
<evidence type="ECO:0000256" key="3">
    <source>
        <dbReference type="ARBA" id="ARBA00022676"/>
    </source>
</evidence>
<dbReference type="SFLD" id="SFLDS00003">
    <property type="entry name" value="Haloacid_Dehalogenase"/>
    <property type="match status" value="1"/>
</dbReference>
<dbReference type="SFLD" id="SFLDG01140">
    <property type="entry name" value="C2.B:_Phosphomannomutase_and_P"/>
    <property type="match status" value="1"/>
</dbReference>
<dbReference type="InterPro" id="IPR006380">
    <property type="entry name" value="SPP-like_dom"/>
</dbReference>
<reference evidence="9 10" key="1">
    <citation type="submission" date="2019-12" db="EMBL/GenBank/DDBJ databases">
        <title>Genomic-based taxomic classification of the family Erythrobacteraceae.</title>
        <authorList>
            <person name="Xu L."/>
        </authorList>
    </citation>
    <scope>NUCLEOTIDE SEQUENCE [LARGE SCALE GENOMIC DNA]</scope>
    <source>
        <strain evidence="9 10">KCTC 52259</strain>
    </source>
</reference>
<evidence type="ECO:0000259" key="8">
    <source>
        <dbReference type="Pfam" id="PF13579"/>
    </source>
</evidence>
<dbReference type="SUPFAM" id="SSF56784">
    <property type="entry name" value="HAD-like"/>
    <property type="match status" value="1"/>
</dbReference>
<evidence type="ECO:0000313" key="9">
    <source>
        <dbReference type="EMBL" id="MXP14160.1"/>
    </source>
</evidence>
<accession>A0A6L7GEW3</accession>
<dbReference type="SFLD" id="SFLDG01141">
    <property type="entry name" value="C2.B.1:_Sucrose_Phosphatase_Li"/>
    <property type="match status" value="1"/>
</dbReference>
<evidence type="ECO:0000256" key="5">
    <source>
        <dbReference type="ARBA" id="ARBA00047471"/>
    </source>
</evidence>
<dbReference type="InterPro" id="IPR023214">
    <property type="entry name" value="HAD_sf"/>
</dbReference>
<dbReference type="GO" id="GO:0016791">
    <property type="term" value="F:phosphatase activity"/>
    <property type="evidence" value="ECO:0007669"/>
    <property type="project" value="UniProtKB-ARBA"/>
</dbReference>
<dbReference type="SUPFAM" id="SSF53756">
    <property type="entry name" value="UDP-Glycosyltransferase/glycogen phosphorylase"/>
    <property type="match status" value="1"/>
</dbReference>
<comment type="catalytic activity">
    <reaction evidence="5">
        <text>beta-D-fructose 6-phosphate + UDP-alpha-D-glucose = sucrose 6(F)-phosphate + UDP + H(+)</text>
        <dbReference type="Rhea" id="RHEA:22172"/>
        <dbReference type="ChEBI" id="CHEBI:15378"/>
        <dbReference type="ChEBI" id="CHEBI:57634"/>
        <dbReference type="ChEBI" id="CHEBI:57723"/>
        <dbReference type="ChEBI" id="CHEBI:58223"/>
        <dbReference type="ChEBI" id="CHEBI:58885"/>
        <dbReference type="EC" id="2.4.1.14"/>
    </reaction>
</comment>